<sequence>MLCKKKCNSLSFRMYRFLLIYLKELAKLKGQAQRATSDAESLDLGSANNAEELQPQISAQTVPPSYIPVPTSNVPVPLGSLPVPTGSIPVPAGNTVVSTNDVLVHTSSSTDSFFDDEPTTRFLSLSDLGNHVPTPSIFFIL</sequence>
<dbReference type="AlphaFoldDB" id="A0A699L8D3"/>
<comment type="caution">
    <text evidence="1">The sequence shown here is derived from an EMBL/GenBank/DDBJ whole genome shotgun (WGS) entry which is preliminary data.</text>
</comment>
<dbReference type="EMBL" id="BKCJ010597583">
    <property type="protein sequence ID" value="GFB30477.1"/>
    <property type="molecule type" value="Genomic_DNA"/>
</dbReference>
<evidence type="ECO:0000313" key="1">
    <source>
        <dbReference type="EMBL" id="GFB30477.1"/>
    </source>
</evidence>
<accession>A0A699L8D3</accession>
<name>A0A699L8D3_TANCI</name>
<reference evidence="1" key="1">
    <citation type="journal article" date="2019" name="Sci. Rep.">
        <title>Draft genome of Tanacetum cinerariifolium, the natural source of mosquito coil.</title>
        <authorList>
            <person name="Yamashiro T."/>
            <person name="Shiraishi A."/>
            <person name="Satake H."/>
            <person name="Nakayama K."/>
        </authorList>
    </citation>
    <scope>NUCLEOTIDE SEQUENCE</scope>
</reference>
<proteinExistence type="predicted"/>
<organism evidence="1">
    <name type="scientific">Tanacetum cinerariifolium</name>
    <name type="common">Dalmatian daisy</name>
    <name type="synonym">Chrysanthemum cinerariifolium</name>
    <dbReference type="NCBI Taxonomy" id="118510"/>
    <lineage>
        <taxon>Eukaryota</taxon>
        <taxon>Viridiplantae</taxon>
        <taxon>Streptophyta</taxon>
        <taxon>Embryophyta</taxon>
        <taxon>Tracheophyta</taxon>
        <taxon>Spermatophyta</taxon>
        <taxon>Magnoliopsida</taxon>
        <taxon>eudicotyledons</taxon>
        <taxon>Gunneridae</taxon>
        <taxon>Pentapetalae</taxon>
        <taxon>asterids</taxon>
        <taxon>campanulids</taxon>
        <taxon>Asterales</taxon>
        <taxon>Asteraceae</taxon>
        <taxon>Asteroideae</taxon>
        <taxon>Anthemideae</taxon>
        <taxon>Anthemidinae</taxon>
        <taxon>Tanacetum</taxon>
    </lineage>
</organism>
<gene>
    <name evidence="1" type="ORF">Tci_702448</name>
</gene>
<protein>
    <submittedName>
        <fullName evidence="1">Uncharacterized protein</fullName>
    </submittedName>
</protein>